<protein>
    <submittedName>
        <fullName evidence="1">Uncharacterized protein</fullName>
    </submittedName>
</protein>
<evidence type="ECO:0000313" key="1">
    <source>
        <dbReference type="EMBL" id="OTF81605.1"/>
    </source>
</evidence>
<reference evidence="1 2" key="1">
    <citation type="submission" date="2017-03" db="EMBL/GenBank/DDBJ databases">
        <title>Genome Survey of Euroglyphus maynei.</title>
        <authorList>
            <person name="Arlian L.G."/>
            <person name="Morgan M.S."/>
            <person name="Rider S.D."/>
        </authorList>
    </citation>
    <scope>NUCLEOTIDE SEQUENCE [LARGE SCALE GENOMIC DNA]</scope>
    <source>
        <strain evidence="1">Arlian Lab</strain>
        <tissue evidence="1">Whole body</tissue>
    </source>
</reference>
<proteinExistence type="predicted"/>
<keyword evidence="2" id="KW-1185">Reference proteome</keyword>
<accession>A0A1Y3BR26</accession>
<gene>
    <name evidence="1" type="ORF">BLA29_015489</name>
</gene>
<evidence type="ECO:0000313" key="2">
    <source>
        <dbReference type="Proteomes" id="UP000194236"/>
    </source>
</evidence>
<name>A0A1Y3BR26_EURMA</name>
<dbReference type="EMBL" id="MUJZ01012702">
    <property type="protein sequence ID" value="OTF81605.1"/>
    <property type="molecule type" value="Genomic_DNA"/>
</dbReference>
<comment type="caution">
    <text evidence="1">The sequence shown here is derived from an EMBL/GenBank/DDBJ whole genome shotgun (WGS) entry which is preliminary data.</text>
</comment>
<dbReference type="AlphaFoldDB" id="A0A1Y3BR26"/>
<organism evidence="1 2">
    <name type="scientific">Euroglyphus maynei</name>
    <name type="common">Mayne's house dust mite</name>
    <dbReference type="NCBI Taxonomy" id="6958"/>
    <lineage>
        <taxon>Eukaryota</taxon>
        <taxon>Metazoa</taxon>
        <taxon>Ecdysozoa</taxon>
        <taxon>Arthropoda</taxon>
        <taxon>Chelicerata</taxon>
        <taxon>Arachnida</taxon>
        <taxon>Acari</taxon>
        <taxon>Acariformes</taxon>
        <taxon>Sarcoptiformes</taxon>
        <taxon>Astigmata</taxon>
        <taxon>Psoroptidia</taxon>
        <taxon>Analgoidea</taxon>
        <taxon>Pyroglyphidae</taxon>
        <taxon>Pyroglyphinae</taxon>
        <taxon>Euroglyphus</taxon>
    </lineage>
</organism>
<sequence>YYYHLCPYNFLRLLHPLNNGQIISSQRPLYDVAVEYWPPMKTLRNFVDSFGWRRQQQTQETI</sequence>
<dbReference type="Proteomes" id="UP000194236">
    <property type="component" value="Unassembled WGS sequence"/>
</dbReference>
<feature type="non-terminal residue" evidence="1">
    <location>
        <position position="1"/>
    </location>
</feature>